<accession>A0A9J7MQS7</accession>
<evidence type="ECO:0000256" key="11">
    <source>
        <dbReference type="SAM" id="SignalP"/>
    </source>
</evidence>
<gene>
    <name evidence="15" type="primary">LOC118415386</name>
</gene>
<dbReference type="InterPro" id="IPR000372">
    <property type="entry name" value="LRRNT"/>
</dbReference>
<feature type="compositionally biased region" description="Low complexity" evidence="10">
    <location>
        <begin position="1825"/>
        <end position="1840"/>
    </location>
</feature>
<name>A0A9J7MQS7_BRAFL</name>
<feature type="region of interest" description="Disordered" evidence="10">
    <location>
        <begin position="2045"/>
        <end position="2071"/>
    </location>
</feature>
<dbReference type="Gene3D" id="3.80.10.10">
    <property type="entry name" value="Ribonuclease Inhibitor"/>
    <property type="match status" value="17"/>
</dbReference>
<dbReference type="Pfam" id="PF13306">
    <property type="entry name" value="LRR_5"/>
    <property type="match status" value="1"/>
</dbReference>
<keyword evidence="9" id="KW-0325">Glycoprotein</keyword>
<dbReference type="KEGG" id="bfo:118415386"/>
<feature type="domain" description="LRRNT" evidence="12">
    <location>
        <begin position="421"/>
        <end position="453"/>
    </location>
</feature>
<dbReference type="GO" id="GO:0005886">
    <property type="term" value="C:plasma membrane"/>
    <property type="evidence" value="ECO:0007669"/>
    <property type="project" value="UniProtKB-SubCell"/>
</dbReference>
<evidence type="ECO:0000256" key="8">
    <source>
        <dbReference type="ARBA" id="ARBA00023136"/>
    </source>
</evidence>
<dbReference type="SMART" id="SM00365">
    <property type="entry name" value="LRR_SD22"/>
    <property type="match status" value="25"/>
</dbReference>
<evidence type="ECO:0000256" key="4">
    <source>
        <dbReference type="ARBA" id="ARBA00022692"/>
    </source>
</evidence>
<dbReference type="PANTHER" id="PTHR45712">
    <property type="entry name" value="AGAP008170-PA"/>
    <property type="match status" value="1"/>
</dbReference>
<feature type="domain" description="LRRCT" evidence="13">
    <location>
        <begin position="1070"/>
        <end position="1125"/>
    </location>
</feature>
<dbReference type="InterPro" id="IPR026906">
    <property type="entry name" value="LRR_5"/>
</dbReference>
<dbReference type="GeneID" id="118415386"/>
<feature type="chain" id="PRO_5039934987" evidence="11">
    <location>
        <begin position="25"/>
        <end position="2913"/>
    </location>
</feature>
<dbReference type="Pfam" id="PF13855">
    <property type="entry name" value="LRR_8"/>
    <property type="match status" value="20"/>
</dbReference>
<dbReference type="SMART" id="SM00369">
    <property type="entry name" value="LRR_TYP"/>
    <property type="match status" value="63"/>
</dbReference>
<feature type="domain" description="LRRNT" evidence="12">
    <location>
        <begin position="24"/>
        <end position="56"/>
    </location>
</feature>
<dbReference type="SMART" id="SM00368">
    <property type="entry name" value="LRR_RI"/>
    <property type="match status" value="14"/>
</dbReference>
<evidence type="ECO:0000256" key="6">
    <source>
        <dbReference type="ARBA" id="ARBA00022737"/>
    </source>
</evidence>
<dbReference type="SMART" id="SM00013">
    <property type="entry name" value="LRRNT"/>
    <property type="match status" value="8"/>
</dbReference>
<reference evidence="14" key="1">
    <citation type="journal article" date="2020" name="Nat. Ecol. Evol.">
        <title>Deeply conserved synteny resolves early events in vertebrate evolution.</title>
        <authorList>
            <person name="Simakov O."/>
            <person name="Marletaz F."/>
            <person name="Yue J.X."/>
            <person name="O'Connell B."/>
            <person name="Jenkins J."/>
            <person name="Brandt A."/>
            <person name="Calef R."/>
            <person name="Tung C.H."/>
            <person name="Huang T.K."/>
            <person name="Schmutz J."/>
            <person name="Satoh N."/>
            <person name="Yu J.K."/>
            <person name="Putnam N.H."/>
            <person name="Green R.E."/>
            <person name="Rokhsar D.S."/>
        </authorList>
    </citation>
    <scope>NUCLEOTIDE SEQUENCE [LARGE SCALE GENOMIC DNA]</scope>
    <source>
        <strain evidence="14">S238N-H82</strain>
    </source>
</reference>
<keyword evidence="14" id="KW-1185">Reference proteome</keyword>
<feature type="signal peptide" evidence="11">
    <location>
        <begin position="1"/>
        <end position="24"/>
    </location>
</feature>
<feature type="domain" description="LRRNT" evidence="12">
    <location>
        <begin position="1579"/>
        <end position="1611"/>
    </location>
</feature>
<dbReference type="InterPro" id="IPR001611">
    <property type="entry name" value="Leu-rich_rpt"/>
</dbReference>
<dbReference type="RefSeq" id="XP_035675845.1">
    <property type="nucleotide sequence ID" value="XM_035819952.1"/>
</dbReference>
<sequence>MALVKPGVVLWLASLLLLTVSTHACPQPCTCTGTTVDCSERELDTIPDNIPRNTTELFLCGNKMTSIPSGGFAGLANLTVLYLDRNQITEEGLSRNAFQGLRFLKELHLTNNSLTAVPVEQLKALTRELVYLDLSENSILQVPRGAFSSLHSLRELKLRKTGLEEVFPESFSGMDRLEILNLENNDMTVFPKEALQRLPYLRRLVVRGNPISELPPAALEGAPAIEYLDARNMHLKTLDRGVFTNLPHLASIFLSGNTMLQTIDKNAFLTLGRLKTLAIDDCGLETLDEFTFKQVPSLYVVTMHDNQWKCDERMCWLRDWMLSTRVHIPYMTNISCFLPERNGGRSLITLTSHDCDQDNDDVDFKVKTKSQTTSLTEHQTDNGDEMTDEDDFDTTEIKGLDERSFIVGESVTYYRGKSRKKCPRGCKCKKRYVDCSRIGLTTVPDNVPRRTTRLYLNNNNITNIPNGAFRYLSNLKVLELQNNFISSEGMADHAFDGLKNLEGLYITNNLLTEVPMYLSGVSYQLKYLDLSGNPLGNVPSGIFRGFKMLKDLWLRGVGISSLKKGTFRGMRNLEGLYLQYNSLKKVPNEALRHRTNLKRLHLRGNPIVDLDERSFKGLSSLEYLDLGYTKMMDLNEWCFYKLPNLETLVLSGNLNLSTIHKNTFSRLVNLKFLKLHECGLKHLEPDFLEMMPMLEWVSLYENPWRCDSTMCKLMRWMETTSVSIANVDKIKCSTPEHMKGTAITRLMDAPEAVQMCQDVLVSPGGTNEIPGGGSSVKPDSNVVSPSGGCPLQCRCYGSIVDCADRSLKSVPVGIPPSTERLHLQNNMITNIPEGSLSGLEALKFLHLENNDLTLDGLPQGSLSTLSNLQGLYLANNKLSAIPPVVLNSLAFSLKHLDISNNPIGNIAPGTFDDFQNLLELMMTRTGMTEIYEGSFSGLQKVQRLYLAFNNVTAIPYWELEDMHDLKEFCIAGNPITDIYEDALNDDIAVEYIDLSSTMISYIPERAFVKMPSLSTILLTGNKKLSYIHERSLKHCPNLKSVAISNCMLEWLDPSTFMGVSSLSWVALHDNPWVCDRCIAGLTQWMSQTQAYIPYRNRVTCAGPTSLQGATVDDLQVDSLQVGQCDRPDEMPEKSRPQPPPYPGVIESVTDAPEVVPTPAPGSERPTTGATLDGCPSQCECYELTVNCANLGLTEIPADIPAATERLYLNNNQISNVQPNGFVGLAALEFLHLENNKITDEGITEKSFSGLPLIEGLYLSNNLLRQFPTIPTDLAEGLLRFDISGNPIRALPAGTFYGFSNLKDLFARRIGLTELQTNSFFGLDSLETLYLEYNELTTIPTMALQNLRNLKKLYLRDNKVTELPQKAFFGLDSLELLDLRYMLLSTIHDMAFEGVKSLMSLLLAGNERLQSLPRNVFSGLPELQDIQLNNCGFESIEGGIFEDIPSLQSLTLQENPWSCEAPLCSLRRWMDTSEVRIEARDRIACYMPESLRGQTLDSLSTASLCQGLPSPTAAPDRELVTDRETPMETQAPPVRPLTTQEERVATRPTQPTPTRPRVTEGRPYPTAVTERAPVQPGTVPCPSKCSCNNDLVDCGKAGLTEIPSDIPPNTQHLYLDNNFITEIPDGVFSSLARLQVLEIQYNMITSENIGQRAFDGPANMVYLYLTGNRLTQIPLVLPASLEYLFVEENNITGVPSERLQQFQEAVPSLTWLSLHQNPYECTPGSMCAFRRWLSTTRVTIPFREKVVCMEPSSRQGLLVENISEEEMCSDQAPFTDVPVVERVTAAQPTEEEEEISGDFPTTTEPSFLITRTTYRPPTRPRPKATRPPWTSSRPRPTSRVPTEGEIFPEADGACPDACRCEYEYVDCSYAQLNEVPRNLPSTTEHLYLNHNNIKSIPSRIFSNLKRLTVLEMQHNQITSDQIADDSFVGLDNLLYLFLSKNQLTDLPVNLPYTLQYIDLDGNQIRTVTDSVLSTLSSQPSLNWVSLHENPWACDARLCFLRQWLDETDMEVPNRDKVLCASPSYRREQPVGGFTVEEICDTVPEAVTEEPRQPETPKEPITTEEGSGEGSGYLTPGFPNRPDVNPLRPPAVPSFPDLYFPTFPPVVGRQRTTVAPYNVERTTIADYDEEDTGEDTCPDSCRCIEGYIDCGYQGLIEIPPNLPANAWHLYLNNNNITSIPAGIFRRLSNLRVLELQNNEIVSENIDSEAFSGMDNLLYLYMSNNLLTDVPNNMPNSLEYGYFDYNQISSISEASMGWILNKNPSLQLIALNDNPWSCDFRLCPLVSWIENSLVYVPDIDRTQCSSPSNLAERSIDSIAELCERQTQGETNLLPSEQPPAFLELPSQLPIGGLPIDGDFQPGKLNGVPTVPPATTAAAPRATVCPLGCTCDNYGYVDCSKLGLTTIPSDLPPDTRHLYLDDNSIANIKVKDLANVPQLRVLEIHNNLVTNDGIEQGAFNGLRKLEYLYLSGNSLSSVPVDLPPTLKSLYLDNNYISTIPPTALSQTGNLERLYLENNALTDDGITPGSLEGVSNLKYLILSQNRLRSVPSELPKSLEVLSLEDNRLTKIPPYKFYELQDLERLYLNNNSLTNDGIADEAFEGMISLERLYLSNNSLGAVPYNLPRTLHQLFLQDNRITALEPFTFSTLPQLKRLYVRGNRLTNNKVADQAFDGLGDLQLLDLSKNNLTSIPGDLPRSLQKLYLEGNELSTLPLQSFKKVGSLTELDLSNNLLRTSGLHPTAFTFLPQLETLDISDNLLTLPPDNLPEGLRYLFLQSNDLTAIKRGAFTQLTNLKWLYLQNNRITDDKIESGAFELLLELYSLDMSANYLTEVPSNLPASLEYLYLKDNDIGRIPGDAFSNTPKLRLLQLANNLLTDGGIDRKALADLQHLRTLDLSGNFVTSAPLGLSEEQVEITL</sequence>
<comment type="subcellular location">
    <subcellularLocation>
        <location evidence="1">Cell membrane</location>
    </subcellularLocation>
</comment>
<keyword evidence="5 11" id="KW-0732">Signal</keyword>
<feature type="domain" description="LRRCT" evidence="13">
    <location>
        <begin position="306"/>
        <end position="356"/>
    </location>
</feature>
<feature type="domain" description="LRRCT" evidence="13">
    <location>
        <begin position="2271"/>
        <end position="2320"/>
    </location>
</feature>
<feature type="domain" description="LRRCT" evidence="13">
    <location>
        <begin position="1454"/>
        <end position="1505"/>
    </location>
</feature>
<dbReference type="PANTHER" id="PTHR45712:SF31">
    <property type="entry name" value="PODOCAN"/>
    <property type="match status" value="1"/>
</dbReference>
<dbReference type="PROSITE" id="PS51450">
    <property type="entry name" value="LRR"/>
    <property type="match status" value="15"/>
</dbReference>
<keyword evidence="8" id="KW-0472">Membrane</keyword>
<organism evidence="14 15">
    <name type="scientific">Branchiostoma floridae</name>
    <name type="common">Florida lancelet</name>
    <name type="synonym">Amphioxus</name>
    <dbReference type="NCBI Taxonomy" id="7739"/>
    <lineage>
        <taxon>Eukaryota</taxon>
        <taxon>Metazoa</taxon>
        <taxon>Chordata</taxon>
        <taxon>Cephalochordata</taxon>
        <taxon>Leptocardii</taxon>
        <taxon>Amphioxiformes</taxon>
        <taxon>Branchiostomatidae</taxon>
        <taxon>Branchiostoma</taxon>
    </lineage>
</organism>
<keyword evidence="7" id="KW-1133">Transmembrane helix</keyword>
<dbReference type="FunFam" id="3.80.10.10:FF:000770">
    <property type="entry name" value="Uncharacterized protein"/>
    <property type="match status" value="3"/>
</dbReference>
<dbReference type="Proteomes" id="UP000001554">
    <property type="component" value="Chromosome 5"/>
</dbReference>
<feature type="domain" description="LRRCT" evidence="13">
    <location>
        <begin position="1988"/>
        <end position="2039"/>
    </location>
</feature>
<evidence type="ECO:0000259" key="12">
    <source>
        <dbReference type="SMART" id="SM00013"/>
    </source>
</evidence>
<keyword evidence="3" id="KW-0433">Leucine-rich repeat</keyword>
<dbReference type="InterPro" id="IPR050333">
    <property type="entry name" value="SLRP"/>
</dbReference>
<evidence type="ECO:0000313" key="14">
    <source>
        <dbReference type="Proteomes" id="UP000001554"/>
    </source>
</evidence>
<feature type="domain" description="LRRCT" evidence="13">
    <location>
        <begin position="1716"/>
        <end position="1768"/>
    </location>
</feature>
<feature type="domain" description="LRRNT" evidence="12">
    <location>
        <begin position="2380"/>
        <end position="2413"/>
    </location>
</feature>
<evidence type="ECO:0000313" key="15">
    <source>
        <dbReference type="RefSeq" id="XP_035675845.1"/>
    </source>
</evidence>
<feature type="domain" description="LRRNT" evidence="12">
    <location>
        <begin position="1173"/>
        <end position="1205"/>
    </location>
</feature>
<keyword evidence="6" id="KW-0677">Repeat</keyword>
<feature type="domain" description="LRRCT" evidence="13">
    <location>
        <begin position="702"/>
        <end position="757"/>
    </location>
</feature>
<protein>
    <submittedName>
        <fullName evidence="15">Uncharacterized protein LOC118415386</fullName>
    </submittedName>
</protein>
<feature type="compositionally biased region" description="Basic and acidic residues" evidence="10">
    <location>
        <begin position="2047"/>
        <end position="2056"/>
    </location>
</feature>
<evidence type="ECO:0000256" key="2">
    <source>
        <dbReference type="ARBA" id="ARBA00022475"/>
    </source>
</evidence>
<feature type="domain" description="LRRNT" evidence="12">
    <location>
        <begin position="2134"/>
        <end position="2166"/>
    </location>
</feature>
<dbReference type="FunFam" id="3.80.10.10:FF:001438">
    <property type="entry name" value="Uncharacterized protein"/>
    <property type="match status" value="2"/>
</dbReference>
<keyword evidence="4" id="KW-0812">Transmembrane</keyword>
<dbReference type="Pfam" id="PF01462">
    <property type="entry name" value="LRRNT"/>
    <property type="match status" value="4"/>
</dbReference>
<dbReference type="SUPFAM" id="SSF52058">
    <property type="entry name" value="L domain-like"/>
    <property type="match status" value="9"/>
</dbReference>
<dbReference type="OrthoDB" id="10027416at2759"/>
<evidence type="ECO:0000256" key="9">
    <source>
        <dbReference type="ARBA" id="ARBA00023180"/>
    </source>
</evidence>
<dbReference type="InterPro" id="IPR000483">
    <property type="entry name" value="Cys-rich_flank_reg_C"/>
</dbReference>
<feature type="region of interest" description="Disordered" evidence="10">
    <location>
        <begin position="1786"/>
        <end position="1846"/>
    </location>
</feature>
<feature type="region of interest" description="Disordered" evidence="10">
    <location>
        <begin position="371"/>
        <end position="390"/>
    </location>
</feature>
<feature type="domain" description="LRRNT" evidence="12">
    <location>
        <begin position="1852"/>
        <end position="1884"/>
    </location>
</feature>
<reference evidence="15" key="2">
    <citation type="submission" date="2025-08" db="UniProtKB">
        <authorList>
            <consortium name="RefSeq"/>
        </authorList>
    </citation>
    <scope>IDENTIFICATION</scope>
    <source>
        <strain evidence="15">S238N-H82</strain>
        <tissue evidence="15">Testes</tissue>
    </source>
</reference>
<evidence type="ECO:0000256" key="5">
    <source>
        <dbReference type="ARBA" id="ARBA00022729"/>
    </source>
</evidence>
<feature type="region of interest" description="Disordered" evidence="10">
    <location>
        <begin position="1522"/>
        <end position="1562"/>
    </location>
</feature>
<evidence type="ECO:0000259" key="13">
    <source>
        <dbReference type="SMART" id="SM00082"/>
    </source>
</evidence>
<dbReference type="InterPro" id="IPR032675">
    <property type="entry name" value="LRR_dom_sf"/>
</dbReference>
<dbReference type="InterPro" id="IPR003591">
    <property type="entry name" value="Leu-rich_rpt_typical-subtyp"/>
</dbReference>
<evidence type="ECO:0000256" key="3">
    <source>
        <dbReference type="ARBA" id="ARBA00022614"/>
    </source>
</evidence>
<keyword evidence="2" id="KW-1003">Cell membrane</keyword>
<evidence type="ECO:0000256" key="1">
    <source>
        <dbReference type="ARBA" id="ARBA00004236"/>
    </source>
</evidence>
<feature type="domain" description="LRRNT" evidence="12">
    <location>
        <begin position="788"/>
        <end position="820"/>
    </location>
</feature>
<dbReference type="SMART" id="SM00082">
    <property type="entry name" value="LRRCT"/>
    <property type="match status" value="7"/>
</dbReference>
<evidence type="ECO:0000256" key="10">
    <source>
        <dbReference type="SAM" id="MobiDB-lite"/>
    </source>
</evidence>
<proteinExistence type="predicted"/>
<evidence type="ECO:0000256" key="7">
    <source>
        <dbReference type="ARBA" id="ARBA00022989"/>
    </source>
</evidence>
<dbReference type="SMART" id="SM00364">
    <property type="entry name" value="LRR_BAC"/>
    <property type="match status" value="30"/>
</dbReference>